<feature type="region of interest" description="Disordered" evidence="1">
    <location>
        <begin position="73"/>
        <end position="142"/>
    </location>
</feature>
<feature type="compositionally biased region" description="Pro residues" evidence="1">
    <location>
        <begin position="82"/>
        <end position="102"/>
    </location>
</feature>
<comment type="caution">
    <text evidence="2">The sequence shown here is derived from an EMBL/GenBank/DDBJ whole genome shotgun (WGS) entry which is preliminary data.</text>
</comment>
<dbReference type="Proteomes" id="UP000324222">
    <property type="component" value="Unassembled WGS sequence"/>
</dbReference>
<evidence type="ECO:0000313" key="2">
    <source>
        <dbReference type="EMBL" id="MPC35724.1"/>
    </source>
</evidence>
<evidence type="ECO:0000256" key="1">
    <source>
        <dbReference type="SAM" id="MobiDB-lite"/>
    </source>
</evidence>
<dbReference type="AlphaFoldDB" id="A0A5B7ETW9"/>
<gene>
    <name evidence="2" type="ORF">E2C01_029158</name>
</gene>
<name>A0A5B7ETW9_PORTR</name>
<feature type="compositionally biased region" description="Low complexity" evidence="1">
    <location>
        <begin position="118"/>
        <end position="128"/>
    </location>
</feature>
<accession>A0A5B7ETW9</accession>
<evidence type="ECO:0000313" key="3">
    <source>
        <dbReference type="Proteomes" id="UP000324222"/>
    </source>
</evidence>
<protein>
    <submittedName>
        <fullName evidence="2">Uncharacterized protein</fullName>
    </submittedName>
</protein>
<organism evidence="2 3">
    <name type="scientific">Portunus trituberculatus</name>
    <name type="common">Swimming crab</name>
    <name type="synonym">Neptunus trituberculatus</name>
    <dbReference type="NCBI Taxonomy" id="210409"/>
    <lineage>
        <taxon>Eukaryota</taxon>
        <taxon>Metazoa</taxon>
        <taxon>Ecdysozoa</taxon>
        <taxon>Arthropoda</taxon>
        <taxon>Crustacea</taxon>
        <taxon>Multicrustacea</taxon>
        <taxon>Malacostraca</taxon>
        <taxon>Eumalacostraca</taxon>
        <taxon>Eucarida</taxon>
        <taxon>Decapoda</taxon>
        <taxon>Pleocyemata</taxon>
        <taxon>Brachyura</taxon>
        <taxon>Eubrachyura</taxon>
        <taxon>Portunoidea</taxon>
        <taxon>Portunidae</taxon>
        <taxon>Portuninae</taxon>
        <taxon>Portunus</taxon>
    </lineage>
</organism>
<dbReference type="EMBL" id="VSRR010003333">
    <property type="protein sequence ID" value="MPC35724.1"/>
    <property type="molecule type" value="Genomic_DNA"/>
</dbReference>
<sequence>MTTLFIQYHSPSNKNWRSFYLFVQAPLKGSPRGVRKDSPLAQDLFALETKACWSYSSEPAGDQHRIKISSRQVFTQHYRHLSPPPPPPPPLLRPPPPPPRSTPPLAISRSSKRDHRLSSSSSSSSISRAVVTRHTTKIKTNS</sequence>
<proteinExistence type="predicted"/>
<reference evidence="2 3" key="1">
    <citation type="submission" date="2019-05" db="EMBL/GenBank/DDBJ databases">
        <title>Another draft genome of Portunus trituberculatus and its Hox gene families provides insights of decapod evolution.</title>
        <authorList>
            <person name="Jeong J.-H."/>
            <person name="Song I."/>
            <person name="Kim S."/>
            <person name="Choi T."/>
            <person name="Kim D."/>
            <person name="Ryu S."/>
            <person name="Kim W."/>
        </authorList>
    </citation>
    <scope>NUCLEOTIDE SEQUENCE [LARGE SCALE GENOMIC DNA]</scope>
    <source>
        <tissue evidence="2">Muscle</tissue>
    </source>
</reference>
<keyword evidence="3" id="KW-1185">Reference proteome</keyword>